<evidence type="ECO:0000313" key="1">
    <source>
        <dbReference type="EMBL" id="EQA36600.1"/>
    </source>
</evidence>
<dbReference type="EMBL" id="AHMM02000013">
    <property type="protein sequence ID" value="EQA38187.1"/>
    <property type="molecule type" value="Genomic_DNA"/>
</dbReference>
<dbReference type="AlphaFoldDB" id="V6HIP8"/>
<dbReference type="InterPro" id="IPR036583">
    <property type="entry name" value="23S_rRNA_IVS_sf"/>
</dbReference>
<reference evidence="1 4" key="1">
    <citation type="submission" date="2013-05" db="EMBL/GenBank/DDBJ databases">
        <authorList>
            <person name="Harkins D.M."/>
            <person name="Durkin A.S."/>
            <person name="Brinkac L.M."/>
            <person name="Haft D.H."/>
            <person name="Selengut J.D."/>
            <person name="Sanka R."/>
            <person name="DePew J."/>
            <person name="Purushe J."/>
            <person name="Hartskeerl R.A."/>
            <person name="Ahmed A."/>
            <person name="van der Linden H."/>
            <person name="Goris M.G.A."/>
            <person name="Vinetz J.M."/>
            <person name="Sutton G.G."/>
            <person name="Nierman W.C."/>
            <person name="Fouts D.E."/>
        </authorList>
    </citation>
    <scope>NUCLEOTIDE SEQUENCE [LARGE SCALE GENOMIC DNA]</scope>
    <source>
        <strain evidence="1 4">10</strain>
    </source>
</reference>
<dbReference type="Proteomes" id="UP000018719">
    <property type="component" value="Unassembled WGS sequence"/>
</dbReference>
<organism evidence="1 4">
    <name type="scientific">Leptospira inadai serovar Lyme str. 10</name>
    <dbReference type="NCBI Taxonomy" id="1049790"/>
    <lineage>
        <taxon>Bacteria</taxon>
        <taxon>Pseudomonadati</taxon>
        <taxon>Spirochaetota</taxon>
        <taxon>Spirochaetia</taxon>
        <taxon>Leptospirales</taxon>
        <taxon>Leptospiraceae</taxon>
        <taxon>Leptospira</taxon>
    </lineage>
</organism>
<proteinExistence type="predicted"/>
<dbReference type="EMBL" id="AHMM02000008">
    <property type="protein sequence ID" value="EQA38321.1"/>
    <property type="molecule type" value="Genomic_DNA"/>
</dbReference>
<dbReference type="Pfam" id="PF05635">
    <property type="entry name" value="23S_rRNA_IVP"/>
    <property type="match status" value="1"/>
</dbReference>
<evidence type="ECO:0000313" key="2">
    <source>
        <dbReference type="EMBL" id="EQA38187.1"/>
    </source>
</evidence>
<dbReference type="NCBIfam" id="TIGR02436">
    <property type="entry name" value="four helix bundle protein"/>
    <property type="match status" value="1"/>
</dbReference>
<dbReference type="EMBL" id="AHMM02000017">
    <property type="protein sequence ID" value="EQA36600.1"/>
    <property type="molecule type" value="Genomic_DNA"/>
</dbReference>
<dbReference type="InterPro" id="IPR012657">
    <property type="entry name" value="23S_rRNA-intervening_sequence"/>
</dbReference>
<gene>
    <name evidence="2" type="ORF">LEP1GSC047_0646</name>
    <name evidence="3" type="ORF">LEP1GSC047_1982</name>
    <name evidence="1" type="ORF">LEP1GSC047_3066</name>
</gene>
<evidence type="ECO:0000313" key="4">
    <source>
        <dbReference type="Proteomes" id="UP000018719"/>
    </source>
</evidence>
<accession>V6HIP8</accession>
<comment type="caution">
    <text evidence="1">The sequence shown here is derived from an EMBL/GenBank/DDBJ whole genome shotgun (WGS) entry which is preliminary data.</text>
</comment>
<protein>
    <submittedName>
        <fullName evidence="1">Four helix bundle domain protein</fullName>
    </submittedName>
</protein>
<evidence type="ECO:0000313" key="3">
    <source>
        <dbReference type="EMBL" id="EQA38321.1"/>
    </source>
</evidence>
<dbReference type="SUPFAM" id="SSF158446">
    <property type="entry name" value="IVS-encoded protein-like"/>
    <property type="match status" value="1"/>
</dbReference>
<name>V6HIP8_9LEPT</name>
<dbReference type="Gene3D" id="1.20.1440.60">
    <property type="entry name" value="23S rRNA-intervening sequence"/>
    <property type="match status" value="1"/>
</dbReference>
<sequence>MNVAIGSADESKVWLDFAKDLGYIDDTNFADWKGDLTDIAKMLTGLYKSWG</sequence>